<dbReference type="SMART" id="SM00672">
    <property type="entry name" value="CAP10"/>
    <property type="match status" value="1"/>
</dbReference>
<dbReference type="InterPro" id="IPR051091">
    <property type="entry name" value="O-Glucosyltr/Glycosyltrsf_90"/>
</dbReference>
<name>A0A0D2KUF4_HYPSF</name>
<dbReference type="AlphaFoldDB" id="A0A0D2KUF4"/>
<dbReference type="GO" id="GO:0016740">
    <property type="term" value="F:transferase activity"/>
    <property type="evidence" value="ECO:0007669"/>
    <property type="project" value="UniProtKB-KW"/>
</dbReference>
<feature type="domain" description="Glycosyl transferase CAP10" evidence="2">
    <location>
        <begin position="313"/>
        <end position="597"/>
    </location>
</feature>
<evidence type="ECO:0000259" key="2">
    <source>
        <dbReference type="SMART" id="SM00672"/>
    </source>
</evidence>
<evidence type="ECO:0000256" key="1">
    <source>
        <dbReference type="SAM" id="MobiDB-lite"/>
    </source>
</evidence>
<reference evidence="4" key="1">
    <citation type="submission" date="2014-04" db="EMBL/GenBank/DDBJ databases">
        <title>Evolutionary Origins and Diversification of the Mycorrhizal Mutualists.</title>
        <authorList>
            <consortium name="DOE Joint Genome Institute"/>
            <consortium name="Mycorrhizal Genomics Consortium"/>
            <person name="Kohler A."/>
            <person name="Kuo A."/>
            <person name="Nagy L.G."/>
            <person name="Floudas D."/>
            <person name="Copeland A."/>
            <person name="Barry K.W."/>
            <person name="Cichocki N."/>
            <person name="Veneault-Fourrey C."/>
            <person name="LaButti K."/>
            <person name="Lindquist E.A."/>
            <person name="Lipzen A."/>
            <person name="Lundell T."/>
            <person name="Morin E."/>
            <person name="Murat C."/>
            <person name="Riley R."/>
            <person name="Ohm R."/>
            <person name="Sun H."/>
            <person name="Tunlid A."/>
            <person name="Henrissat B."/>
            <person name="Grigoriev I.V."/>
            <person name="Hibbett D.S."/>
            <person name="Martin F."/>
        </authorList>
    </citation>
    <scope>NUCLEOTIDE SEQUENCE [LARGE SCALE GENOMIC DNA]</scope>
    <source>
        <strain evidence="4">FD-334 SS-4</strain>
    </source>
</reference>
<evidence type="ECO:0000313" key="3">
    <source>
        <dbReference type="EMBL" id="KJA18257.1"/>
    </source>
</evidence>
<dbReference type="Proteomes" id="UP000054270">
    <property type="component" value="Unassembled WGS sequence"/>
</dbReference>
<dbReference type="InterPro" id="IPR006598">
    <property type="entry name" value="CAP10"/>
</dbReference>
<dbReference type="OrthoDB" id="541052at2759"/>
<dbReference type="PANTHER" id="PTHR12203:SF118">
    <property type="entry name" value="BETA-1,2-XYLOSYLTRANSFERASE 1"/>
    <property type="match status" value="1"/>
</dbReference>
<dbReference type="Pfam" id="PF05686">
    <property type="entry name" value="Glyco_transf_90"/>
    <property type="match status" value="1"/>
</dbReference>
<accession>A0A0D2KUF4</accession>
<proteinExistence type="predicted"/>
<dbReference type="EMBL" id="KN817591">
    <property type="protein sequence ID" value="KJA18257.1"/>
    <property type="molecule type" value="Genomic_DNA"/>
</dbReference>
<keyword evidence="4" id="KW-1185">Reference proteome</keyword>
<dbReference type="PANTHER" id="PTHR12203">
    <property type="entry name" value="KDEL LYS-ASP-GLU-LEU CONTAINING - RELATED"/>
    <property type="match status" value="1"/>
</dbReference>
<sequence length="605" mass="69746">MSLPRLRKLLKPFLFSVLVVMLFFELPTSFVRRFRQDSDGALDFATLAPPPAATAEHPKARPPRTQAPLGKHRYRADGLVETNLDGPHPIYELISRAEQEWEAKLERASKTLDEAVAEYKRRYSRKPPKGFDLWWSYVTEHNVQLPDEYDQIHNDLEAFWGLEPADLIAIQQENESKKDSYTIGKNDSGVIEVLTYAFDDGRYDQLIVGSRKIVEMLRQVEDYLPPFRMTLSPHDGPNRLTDHGVKEALLGAVEGRTYLDRASLPKIRTLGWVSACPPDSPARLKKINLDNPPPRPLKKTFIYDHVRTMDPCNHPDLFHHHGQFLSHNSGPSPQHVIVPEFSYCSTTIHHNIRVPVPYSWVEDILPRSDDPEFDDKIDERLMWRGSNTGMFHSSTSRWEHSHRDFLVSYTNDLEGTISVLEPNKTRMEKVGEPRELRKARVNPAVMDIAFGGKPLACSASTCGLLKEIYPFRERQSIREAGNYKYIIDVDGNGWSGRFKRLMTTNSMVFKSTIYPEWYADRVAPWVHYVPIQVDLSDLHDALFFFRGDGNGDGAHEHLSRKIAVAGRKWSKTFWRQEDLISYFFRLTLEYARLMNLDREAMSYSD</sequence>
<gene>
    <name evidence="3" type="ORF">HYPSUDRAFT_45422</name>
</gene>
<dbReference type="OMA" id="RIDSYTI"/>
<evidence type="ECO:0000313" key="4">
    <source>
        <dbReference type="Proteomes" id="UP000054270"/>
    </source>
</evidence>
<feature type="region of interest" description="Disordered" evidence="1">
    <location>
        <begin position="45"/>
        <end position="69"/>
    </location>
</feature>
<organism evidence="3 4">
    <name type="scientific">Hypholoma sublateritium (strain FD-334 SS-4)</name>
    <dbReference type="NCBI Taxonomy" id="945553"/>
    <lineage>
        <taxon>Eukaryota</taxon>
        <taxon>Fungi</taxon>
        <taxon>Dikarya</taxon>
        <taxon>Basidiomycota</taxon>
        <taxon>Agaricomycotina</taxon>
        <taxon>Agaricomycetes</taxon>
        <taxon>Agaricomycetidae</taxon>
        <taxon>Agaricales</taxon>
        <taxon>Agaricineae</taxon>
        <taxon>Strophariaceae</taxon>
        <taxon>Hypholoma</taxon>
    </lineage>
</organism>
<protein>
    <submittedName>
        <fullName evidence="3">Glycosyltransferase family 90 protein</fullName>
    </submittedName>
</protein>
<keyword evidence="3" id="KW-0808">Transferase</keyword>